<dbReference type="AlphaFoldDB" id="A0A4U5P993"/>
<evidence type="ECO:0000313" key="4">
    <source>
        <dbReference type="EMBL" id="TKR92862.1"/>
    </source>
</evidence>
<dbReference type="Pfam" id="PF25082">
    <property type="entry name" value="GIPC1_GH2"/>
    <property type="match status" value="1"/>
</dbReference>
<evidence type="ECO:0000259" key="3">
    <source>
        <dbReference type="PROSITE" id="PS50106"/>
    </source>
</evidence>
<dbReference type="STRING" id="34508.A0A4U5P993"/>
<dbReference type="PANTHER" id="PTHR12259">
    <property type="entry name" value="RGS-GAIP INTERACTING PROTEIN GIPC"/>
    <property type="match status" value="1"/>
</dbReference>
<reference evidence="4 5" key="1">
    <citation type="journal article" date="2015" name="Genome Biol.">
        <title>Comparative genomics of Steinernema reveals deeply conserved gene regulatory networks.</title>
        <authorList>
            <person name="Dillman A.R."/>
            <person name="Macchietto M."/>
            <person name="Porter C.F."/>
            <person name="Rogers A."/>
            <person name="Williams B."/>
            <person name="Antoshechkin I."/>
            <person name="Lee M.M."/>
            <person name="Goodwin Z."/>
            <person name="Lu X."/>
            <person name="Lewis E.E."/>
            <person name="Goodrich-Blair H."/>
            <person name="Stock S.P."/>
            <person name="Adams B.J."/>
            <person name="Sternberg P.W."/>
            <person name="Mortazavi A."/>
        </authorList>
    </citation>
    <scope>NUCLEOTIDE SEQUENCE [LARGE SCALE GENOMIC DNA]</scope>
    <source>
        <strain evidence="4 5">ALL</strain>
    </source>
</reference>
<dbReference type="Pfam" id="PF25083">
    <property type="entry name" value="GIPC1_GH1"/>
    <property type="match status" value="1"/>
</dbReference>
<comment type="caution">
    <text evidence="4">The sequence shown here is derived from an EMBL/GenBank/DDBJ whole genome shotgun (WGS) entry which is preliminary data.</text>
</comment>
<dbReference type="OrthoDB" id="6509831at2759"/>
<name>A0A4U5P993_STECR</name>
<organism evidence="4 5">
    <name type="scientific">Steinernema carpocapsae</name>
    <name type="common">Entomopathogenic nematode</name>
    <dbReference type="NCBI Taxonomy" id="34508"/>
    <lineage>
        <taxon>Eukaryota</taxon>
        <taxon>Metazoa</taxon>
        <taxon>Ecdysozoa</taxon>
        <taxon>Nematoda</taxon>
        <taxon>Chromadorea</taxon>
        <taxon>Rhabditida</taxon>
        <taxon>Tylenchina</taxon>
        <taxon>Panagrolaimomorpha</taxon>
        <taxon>Strongyloidoidea</taxon>
        <taxon>Steinernematidae</taxon>
        <taxon>Steinernema</taxon>
    </lineage>
</organism>
<dbReference type="InterPro" id="IPR055349">
    <property type="entry name" value="GH2_GIPC"/>
</dbReference>
<comment type="similarity">
    <text evidence="1">Belongs to the GIPC family.</text>
</comment>
<dbReference type="Gene3D" id="2.30.42.10">
    <property type="match status" value="1"/>
</dbReference>
<feature type="domain" description="PDZ" evidence="3">
    <location>
        <begin position="115"/>
        <end position="183"/>
    </location>
</feature>
<evidence type="ECO:0000256" key="2">
    <source>
        <dbReference type="SAM" id="MobiDB-lite"/>
    </source>
</evidence>
<dbReference type="InterPro" id="IPR017379">
    <property type="entry name" value="GIPC1/2/3"/>
</dbReference>
<proteinExistence type="inferred from homology"/>
<feature type="compositionally biased region" description="Low complexity" evidence="2">
    <location>
        <begin position="201"/>
        <end position="214"/>
    </location>
</feature>
<dbReference type="Proteomes" id="UP000298663">
    <property type="component" value="Unassembled WGS sequence"/>
</dbReference>
<dbReference type="InterPro" id="IPR036034">
    <property type="entry name" value="PDZ_sf"/>
</dbReference>
<sequence length="343" mass="37501">MESSSSIPVDSVFAPKPEVMDVPDPLSLDVCPPPQSSKLVFACQLAHGSSTAYIEQVDNIGELYDAIASCFPETEAGDILFCTLNSRQVKMECLISTNVPADATIFAHVRGQKKEVRLVKTHLQLGLTLTDNSNGKSFVKRIKNASVSFYAQPAIEVGDHIVAINGASMEGRGPFEVARTLRKLPVGEEFVIRLISPKKSGFSSLAPRSSRSTSKQQTHSDIGDGRQTLRFIANGAAVIQEAPCAEIIEKLNAVFDKYLGLNDDDLALTIWETGTSCSSHAEMNGRISDSPMGVFGFPEDLVFDMWSIVQDYKRKLETEGRLAEIPKALEANIEKQSDLFRTK</sequence>
<accession>A0A4U5P993</accession>
<dbReference type="EMBL" id="AZBU02000002">
    <property type="protein sequence ID" value="TKR92862.1"/>
    <property type="molecule type" value="Genomic_DNA"/>
</dbReference>
<dbReference type="InterPro" id="IPR056814">
    <property type="entry name" value="GIPC1-3_GH1"/>
</dbReference>
<dbReference type="InterPro" id="IPR001478">
    <property type="entry name" value="PDZ"/>
</dbReference>
<dbReference type="PROSITE" id="PS50106">
    <property type="entry name" value="PDZ"/>
    <property type="match status" value="1"/>
</dbReference>
<reference evidence="4 5" key="2">
    <citation type="journal article" date="2019" name="G3 (Bethesda)">
        <title>Hybrid Assembly of the Genome of the Entomopathogenic Nematode Steinernema carpocapsae Identifies the X-Chromosome.</title>
        <authorList>
            <person name="Serra L."/>
            <person name="Macchietto M."/>
            <person name="Macias-Munoz A."/>
            <person name="McGill C.J."/>
            <person name="Rodriguez I.M."/>
            <person name="Rodriguez B."/>
            <person name="Murad R."/>
            <person name="Mortazavi A."/>
        </authorList>
    </citation>
    <scope>NUCLEOTIDE SEQUENCE [LARGE SCALE GENOMIC DNA]</scope>
    <source>
        <strain evidence="4 5">ALL</strain>
    </source>
</reference>
<gene>
    <name evidence="4" type="ORF">L596_007431</name>
</gene>
<dbReference type="SMART" id="SM00228">
    <property type="entry name" value="PDZ"/>
    <property type="match status" value="1"/>
</dbReference>
<dbReference type="PANTHER" id="PTHR12259:SF1">
    <property type="entry name" value="GH21964P"/>
    <property type="match status" value="1"/>
</dbReference>
<protein>
    <recommendedName>
        <fullName evidence="3">PDZ domain-containing protein</fullName>
    </recommendedName>
</protein>
<feature type="region of interest" description="Disordered" evidence="2">
    <location>
        <begin position="201"/>
        <end position="222"/>
    </location>
</feature>
<dbReference type="Pfam" id="PF00595">
    <property type="entry name" value="PDZ"/>
    <property type="match status" value="1"/>
</dbReference>
<evidence type="ECO:0000313" key="5">
    <source>
        <dbReference type="Proteomes" id="UP000298663"/>
    </source>
</evidence>
<keyword evidence="5" id="KW-1185">Reference proteome</keyword>
<dbReference type="SUPFAM" id="SSF50156">
    <property type="entry name" value="PDZ domain-like"/>
    <property type="match status" value="1"/>
</dbReference>
<evidence type="ECO:0000256" key="1">
    <source>
        <dbReference type="ARBA" id="ARBA00009011"/>
    </source>
</evidence>